<feature type="region of interest" description="Disordered" evidence="1">
    <location>
        <begin position="390"/>
        <end position="422"/>
    </location>
</feature>
<feature type="compositionally biased region" description="Basic and acidic residues" evidence="1">
    <location>
        <begin position="391"/>
        <end position="400"/>
    </location>
</feature>
<comment type="caution">
    <text evidence="2">The sequence shown here is derived from an EMBL/GenBank/DDBJ whole genome shotgun (WGS) entry which is preliminary data.</text>
</comment>
<feature type="compositionally biased region" description="Polar residues" evidence="1">
    <location>
        <begin position="216"/>
        <end position="235"/>
    </location>
</feature>
<name>A0ABR0H9Q8_9PEZI</name>
<evidence type="ECO:0000256" key="1">
    <source>
        <dbReference type="SAM" id="MobiDB-lite"/>
    </source>
</evidence>
<feature type="compositionally biased region" description="Basic residues" evidence="1">
    <location>
        <begin position="346"/>
        <end position="365"/>
    </location>
</feature>
<feature type="region of interest" description="Disordered" evidence="1">
    <location>
        <begin position="1"/>
        <end position="66"/>
    </location>
</feature>
<keyword evidence="3" id="KW-1185">Reference proteome</keyword>
<evidence type="ECO:0000313" key="3">
    <source>
        <dbReference type="Proteomes" id="UP001326199"/>
    </source>
</evidence>
<dbReference type="Proteomes" id="UP001326199">
    <property type="component" value="Unassembled WGS sequence"/>
</dbReference>
<gene>
    <name evidence="2" type="ORF">QC763_507670</name>
</gene>
<feature type="compositionally biased region" description="Basic and acidic residues" evidence="1">
    <location>
        <begin position="160"/>
        <end position="170"/>
    </location>
</feature>
<feature type="compositionally biased region" description="Basic and acidic residues" evidence="1">
    <location>
        <begin position="312"/>
        <end position="345"/>
    </location>
</feature>
<dbReference type="RefSeq" id="XP_062764756.1">
    <property type="nucleotide sequence ID" value="XM_062913353.1"/>
</dbReference>
<proteinExistence type="predicted"/>
<feature type="compositionally biased region" description="Low complexity" evidence="1">
    <location>
        <begin position="179"/>
        <end position="215"/>
    </location>
</feature>
<sequence length="429" mass="49624">MLHNYSPDGADPSSSGDHRARSLGYCHHGIHRPLPPKSPSPVLNDPPAGAQTSRRSPPAVEYPDYGYLTRARELRRQQAEEQRRAANQQQWAHYWQTQEERGLAKALEDSFITGTAHGLFLKNKEREEDRVRRAQEAFLREQQRRDAEWAREQLYIDQYHQHEKEKMERRERRKERKAQQQQQQQQQQQRVSFVTPVSSPTTSAPVPVITSPTSTHASLTSSGDSTEEISNPENKQLQRLERRFQLRRPSPENDNPSTGRELYQNPFMEPALWGYHSSPPPASPTGTTSHTISLSTLPPRSPVSSTSSYLQHHSDKEKEVKEQQNDKQRAQERVHDWFGAREGGRYRSRSHFKKETRRSRSRSRSGKLGDGYRETVWEREEREINVAADRWGFDDGDGGKTRRGRPRGRWADNGGNAGGRGEWEVYRDY</sequence>
<organism evidence="2 3">
    <name type="scientific">Podospora pseudopauciseta</name>
    <dbReference type="NCBI Taxonomy" id="2093780"/>
    <lineage>
        <taxon>Eukaryota</taxon>
        <taxon>Fungi</taxon>
        <taxon>Dikarya</taxon>
        <taxon>Ascomycota</taxon>
        <taxon>Pezizomycotina</taxon>
        <taxon>Sordariomycetes</taxon>
        <taxon>Sordariomycetidae</taxon>
        <taxon>Sordariales</taxon>
        <taxon>Podosporaceae</taxon>
        <taxon>Podospora</taxon>
    </lineage>
</organism>
<accession>A0ABR0H9Q8</accession>
<feature type="compositionally biased region" description="Polar residues" evidence="1">
    <location>
        <begin position="292"/>
        <end position="311"/>
    </location>
</feature>
<protein>
    <submittedName>
        <fullName evidence="2">Uncharacterized protein</fullName>
    </submittedName>
</protein>
<dbReference type="EMBL" id="JAFFHB010000006">
    <property type="protein sequence ID" value="KAK4664790.1"/>
    <property type="molecule type" value="Genomic_DNA"/>
</dbReference>
<evidence type="ECO:0000313" key="2">
    <source>
        <dbReference type="EMBL" id="KAK4664790.1"/>
    </source>
</evidence>
<feature type="compositionally biased region" description="Low complexity" evidence="1">
    <location>
        <begin position="1"/>
        <end position="15"/>
    </location>
</feature>
<dbReference type="GeneID" id="87933696"/>
<feature type="region of interest" description="Disordered" evidence="1">
    <location>
        <begin position="160"/>
        <end position="371"/>
    </location>
</feature>
<reference evidence="2 3" key="1">
    <citation type="journal article" date="2023" name="bioRxiv">
        <title>High-quality genome assemblies of four members of thePodospora anserinaspecies complex.</title>
        <authorList>
            <person name="Ament-Velasquez S.L."/>
            <person name="Vogan A.A."/>
            <person name="Wallerman O."/>
            <person name="Hartmann F."/>
            <person name="Gautier V."/>
            <person name="Silar P."/>
            <person name="Giraud T."/>
            <person name="Johannesson H."/>
        </authorList>
    </citation>
    <scope>NUCLEOTIDE SEQUENCE [LARGE SCALE GENOMIC DNA]</scope>
    <source>
        <strain evidence="2 3">CBS 411.78</strain>
    </source>
</reference>